<name>A0ACC1J9Q5_9FUNG</name>
<feature type="non-terminal residue" evidence="1">
    <location>
        <position position="106"/>
    </location>
</feature>
<protein>
    <submittedName>
        <fullName evidence="1">Uncharacterized protein</fullName>
    </submittedName>
</protein>
<reference evidence="1" key="1">
    <citation type="submission" date="2022-07" db="EMBL/GenBank/DDBJ databases">
        <title>Phylogenomic reconstructions and comparative analyses of Kickxellomycotina fungi.</title>
        <authorList>
            <person name="Reynolds N.K."/>
            <person name="Stajich J.E."/>
            <person name="Barry K."/>
            <person name="Grigoriev I.V."/>
            <person name="Crous P."/>
            <person name="Smith M.E."/>
        </authorList>
    </citation>
    <scope>NUCLEOTIDE SEQUENCE</scope>
    <source>
        <strain evidence="1">NRRL 5244</strain>
    </source>
</reference>
<evidence type="ECO:0000313" key="1">
    <source>
        <dbReference type="EMBL" id="KAJ1943079.1"/>
    </source>
</evidence>
<organism evidence="1 2">
    <name type="scientific">Linderina macrospora</name>
    <dbReference type="NCBI Taxonomy" id="4868"/>
    <lineage>
        <taxon>Eukaryota</taxon>
        <taxon>Fungi</taxon>
        <taxon>Fungi incertae sedis</taxon>
        <taxon>Zoopagomycota</taxon>
        <taxon>Kickxellomycotina</taxon>
        <taxon>Kickxellomycetes</taxon>
        <taxon>Kickxellales</taxon>
        <taxon>Kickxellaceae</taxon>
        <taxon>Linderina</taxon>
    </lineage>
</organism>
<comment type="caution">
    <text evidence="1">The sequence shown here is derived from an EMBL/GenBank/DDBJ whole genome shotgun (WGS) entry which is preliminary data.</text>
</comment>
<evidence type="ECO:0000313" key="2">
    <source>
        <dbReference type="Proteomes" id="UP001150603"/>
    </source>
</evidence>
<gene>
    <name evidence="1" type="ORF">FBU59_003016</name>
</gene>
<keyword evidence="2" id="KW-1185">Reference proteome</keyword>
<sequence>MSDEKQRMKIIVNSDGSVPEDIETGLLNEQPVRRQPCRGKKVLKRLAIFLVAFLTLRLAVFHFVHYNRGELMRSVFGDERVDRWMAAHPCHGGEQWGTMEGGSWAG</sequence>
<proteinExistence type="predicted"/>
<accession>A0ACC1J9Q5</accession>
<dbReference type="Proteomes" id="UP001150603">
    <property type="component" value="Unassembled WGS sequence"/>
</dbReference>
<dbReference type="EMBL" id="JANBPW010001799">
    <property type="protein sequence ID" value="KAJ1943079.1"/>
    <property type="molecule type" value="Genomic_DNA"/>
</dbReference>